<organism evidence="1 2">
    <name type="scientific">Glossina palpalis gambiensis</name>
    <dbReference type="NCBI Taxonomy" id="67801"/>
    <lineage>
        <taxon>Eukaryota</taxon>
        <taxon>Metazoa</taxon>
        <taxon>Ecdysozoa</taxon>
        <taxon>Arthropoda</taxon>
        <taxon>Hexapoda</taxon>
        <taxon>Insecta</taxon>
        <taxon>Pterygota</taxon>
        <taxon>Neoptera</taxon>
        <taxon>Endopterygota</taxon>
        <taxon>Diptera</taxon>
        <taxon>Brachycera</taxon>
        <taxon>Muscomorpha</taxon>
        <taxon>Hippoboscoidea</taxon>
        <taxon>Glossinidae</taxon>
        <taxon>Glossina</taxon>
    </lineage>
</organism>
<reference evidence="1" key="2">
    <citation type="submission" date="2020-05" db="UniProtKB">
        <authorList>
            <consortium name="EnsemblMetazoa"/>
        </authorList>
    </citation>
    <scope>IDENTIFICATION</scope>
    <source>
        <strain evidence="1">IAEA</strain>
    </source>
</reference>
<keyword evidence="2" id="KW-1185">Reference proteome</keyword>
<name>A0A1B0AW39_9MUSC</name>
<reference evidence="2" key="1">
    <citation type="submission" date="2015-01" db="EMBL/GenBank/DDBJ databases">
        <authorList>
            <person name="Aksoy S."/>
            <person name="Warren W."/>
            <person name="Wilson R.K."/>
        </authorList>
    </citation>
    <scope>NUCLEOTIDE SEQUENCE [LARGE SCALE GENOMIC DNA]</scope>
    <source>
        <strain evidence="2">IAEA</strain>
    </source>
</reference>
<dbReference type="EnsemblMetazoa" id="GPPI010624-RA">
    <property type="protein sequence ID" value="GPPI010624-PA"/>
    <property type="gene ID" value="GPPI010624"/>
</dbReference>
<accession>A0A1B0AW39</accession>
<sequence length="150" mass="17954">MRFLAKNCDLLFALRLFTTVYTQFMLGSGMMKSQYISYSIINGTVLERLLHTKTTFSKRGLNRACFESPPHKLTMDIAHCFLLISIFYFMTKVRVNFRFSYDDDIYNIMQQAYFFACKYRCSCSRRVNALERHRYQEYKSKQIVFGSWRL</sequence>
<evidence type="ECO:0000313" key="1">
    <source>
        <dbReference type="EnsemblMetazoa" id="GPPI010624-PA"/>
    </source>
</evidence>
<dbReference type="Proteomes" id="UP000092460">
    <property type="component" value="Unassembled WGS sequence"/>
</dbReference>
<dbReference type="AlphaFoldDB" id="A0A1B0AW39"/>
<proteinExistence type="predicted"/>
<protein>
    <submittedName>
        <fullName evidence="1">Uncharacterized protein</fullName>
    </submittedName>
</protein>
<dbReference type="VEuPathDB" id="VectorBase:GPPI010624"/>
<dbReference type="EMBL" id="JXJN01004470">
    <property type="status" value="NOT_ANNOTATED_CDS"/>
    <property type="molecule type" value="Genomic_DNA"/>
</dbReference>
<evidence type="ECO:0000313" key="2">
    <source>
        <dbReference type="Proteomes" id="UP000092460"/>
    </source>
</evidence>